<feature type="binding site" evidence="9">
    <location>
        <position position="292"/>
    </location>
    <ligand>
        <name>ATP</name>
        <dbReference type="ChEBI" id="CHEBI:30616"/>
    </ligand>
</feature>
<keyword evidence="4 9" id="KW-0547">Nucleotide-binding</keyword>
<dbReference type="EC" id="6.1.1.16" evidence="9"/>
<dbReference type="Pfam" id="PF01406">
    <property type="entry name" value="tRNA-synt_1e"/>
    <property type="match status" value="1"/>
</dbReference>
<reference evidence="12 13" key="1">
    <citation type="submission" date="2017-09" db="EMBL/GenBank/DDBJ databases">
        <title>Depth-based differentiation of microbial function through sediment-hosted aquifers and enrichment of novel symbionts in the deep terrestrial subsurface.</title>
        <authorList>
            <person name="Probst A.J."/>
            <person name="Ladd B."/>
            <person name="Jarett J.K."/>
            <person name="Geller-Mcgrath D.E."/>
            <person name="Sieber C.M."/>
            <person name="Emerson J.B."/>
            <person name="Anantharaman K."/>
            <person name="Thomas B.C."/>
            <person name="Malmstrom R."/>
            <person name="Stieglmeier M."/>
            <person name="Klingl A."/>
            <person name="Woyke T."/>
            <person name="Ryan C.M."/>
            <person name="Banfield J.F."/>
        </authorList>
    </citation>
    <scope>NUCLEOTIDE SEQUENCE [LARGE SCALE GENOMIC DNA]</scope>
    <source>
        <strain evidence="12">CG11_big_fil_rev_8_21_14_0_20_40_15</strain>
    </source>
</reference>
<comment type="caution">
    <text evidence="12">The sequence shown here is derived from an EMBL/GenBank/DDBJ whole genome shotgun (WGS) entry which is preliminary data.</text>
</comment>
<protein>
    <recommendedName>
        <fullName evidence="9">Cysteine--tRNA ligase</fullName>
        <ecNumber evidence="9">6.1.1.16</ecNumber>
    </recommendedName>
    <alternativeName>
        <fullName evidence="9">Cysteinyl-tRNA synthetase</fullName>
        <shortName evidence="9">CysRS</shortName>
    </alternativeName>
</protein>
<evidence type="ECO:0000313" key="13">
    <source>
        <dbReference type="Proteomes" id="UP000229317"/>
    </source>
</evidence>
<sequence length="468" mass="54229">MLKLYNTLTRKKEEFQPIRQTADKKVGFYCCGPTVYWYAHLGNFRTYIFADILRRILEYNGYKVNYIMNYTDVGHLTSNQDSGDDKMEKSAKREGKTAWEIADFYIKAFKKNAEALNILKPTQTPRATDHIDDQIELIKILEEKGFTYKTKDGIYFDTSKLKNYGKLAMLDAQGLKAGARVEMAEGKKNPTDFALWKFSPKDKKRQMEWNSPWTPPGVRGKVKGFPGWHIECSAMSRKYLGEQFDIHGGAIDLIPIHHTNEIAQSEAAYGKIPARFWMHGEFLLIDEGKMGKSEGNIFTLKTLIDKGFNPLAYRYLVLTAHYRSKLNFTWQSLEAAQSALNNLYQAFSKYPEDGKISREYKKEFEETISDDLDMPKAMALVWKLIKDEKVSDRDKKQTLLDFDKVLGLGLDKIKKIEIPDEIKRLVKQREKLRQEKKWKEADEVRKKIDELGYQIEDTKEGPEIKKGG</sequence>
<dbReference type="NCBIfam" id="TIGR00435">
    <property type="entry name" value="cysS"/>
    <property type="match status" value="1"/>
</dbReference>
<dbReference type="GO" id="GO:0004817">
    <property type="term" value="F:cysteine-tRNA ligase activity"/>
    <property type="evidence" value="ECO:0007669"/>
    <property type="project" value="UniProtKB-UniRule"/>
</dbReference>
<evidence type="ECO:0000256" key="4">
    <source>
        <dbReference type="ARBA" id="ARBA00022741"/>
    </source>
</evidence>
<organism evidence="12 13">
    <name type="scientific">Candidatus Portnoybacteria bacterium CG11_big_fil_rev_8_21_14_0_20_40_15</name>
    <dbReference type="NCBI Taxonomy" id="1974817"/>
    <lineage>
        <taxon>Bacteria</taxon>
        <taxon>Candidatus Portnoyibacteriota</taxon>
    </lineage>
</organism>
<dbReference type="GO" id="GO:0006423">
    <property type="term" value="P:cysteinyl-tRNA aminoacylation"/>
    <property type="evidence" value="ECO:0007669"/>
    <property type="project" value="UniProtKB-UniRule"/>
</dbReference>
<name>A0A2H0KSW4_9BACT</name>
<evidence type="ECO:0000256" key="5">
    <source>
        <dbReference type="ARBA" id="ARBA00022833"/>
    </source>
</evidence>
<comment type="catalytic activity">
    <reaction evidence="9">
        <text>tRNA(Cys) + L-cysteine + ATP = L-cysteinyl-tRNA(Cys) + AMP + diphosphate</text>
        <dbReference type="Rhea" id="RHEA:17773"/>
        <dbReference type="Rhea" id="RHEA-COMP:9661"/>
        <dbReference type="Rhea" id="RHEA-COMP:9679"/>
        <dbReference type="ChEBI" id="CHEBI:30616"/>
        <dbReference type="ChEBI" id="CHEBI:33019"/>
        <dbReference type="ChEBI" id="CHEBI:35235"/>
        <dbReference type="ChEBI" id="CHEBI:78442"/>
        <dbReference type="ChEBI" id="CHEBI:78517"/>
        <dbReference type="ChEBI" id="CHEBI:456215"/>
        <dbReference type="EC" id="6.1.1.16"/>
    </reaction>
</comment>
<dbReference type="SUPFAM" id="SSF47323">
    <property type="entry name" value="Anticodon-binding domain of a subclass of class I aminoacyl-tRNA synthetases"/>
    <property type="match status" value="1"/>
</dbReference>
<comment type="cofactor">
    <cofactor evidence="9">
        <name>Zn(2+)</name>
        <dbReference type="ChEBI" id="CHEBI:29105"/>
    </cofactor>
    <text evidence="9">Binds 1 zinc ion per subunit.</text>
</comment>
<comment type="subcellular location">
    <subcellularLocation>
        <location evidence="9">Cytoplasm</location>
    </subcellularLocation>
</comment>
<dbReference type="InterPro" id="IPR014729">
    <property type="entry name" value="Rossmann-like_a/b/a_fold"/>
</dbReference>
<accession>A0A2H0KSW4</accession>
<dbReference type="Pfam" id="PF23493">
    <property type="entry name" value="CysS_C"/>
    <property type="match status" value="1"/>
</dbReference>
<evidence type="ECO:0000256" key="2">
    <source>
        <dbReference type="ARBA" id="ARBA00022598"/>
    </source>
</evidence>
<dbReference type="Gene3D" id="3.40.50.620">
    <property type="entry name" value="HUPs"/>
    <property type="match status" value="1"/>
</dbReference>
<dbReference type="InterPro" id="IPR032678">
    <property type="entry name" value="tRNA-synt_1_cat_dom"/>
</dbReference>
<feature type="short sequence motif" description="'HIGH' region" evidence="9">
    <location>
        <begin position="33"/>
        <end position="43"/>
    </location>
</feature>
<proteinExistence type="inferred from homology"/>
<feature type="binding site" evidence="9">
    <location>
        <position position="31"/>
    </location>
    <ligand>
        <name>Zn(2+)</name>
        <dbReference type="ChEBI" id="CHEBI:29105"/>
    </ligand>
</feature>
<feature type="binding site" evidence="9">
    <location>
        <position position="232"/>
    </location>
    <ligand>
        <name>Zn(2+)</name>
        <dbReference type="ChEBI" id="CHEBI:29105"/>
    </ligand>
</feature>
<dbReference type="InterPro" id="IPR056411">
    <property type="entry name" value="CysS_C"/>
</dbReference>
<feature type="domain" description="tRNA synthetases class I catalytic" evidence="10">
    <location>
        <begin position="19"/>
        <end position="337"/>
    </location>
</feature>
<keyword evidence="6 9" id="KW-0067">ATP-binding</keyword>
<dbReference type="PRINTS" id="PR00983">
    <property type="entry name" value="TRNASYNTHCYS"/>
</dbReference>
<comment type="similarity">
    <text evidence="9">Belongs to the class-I aminoacyl-tRNA synthetase family.</text>
</comment>
<dbReference type="SUPFAM" id="SSF52374">
    <property type="entry name" value="Nucleotidylyl transferase"/>
    <property type="match status" value="1"/>
</dbReference>
<dbReference type="InterPro" id="IPR009080">
    <property type="entry name" value="tRNAsynth_Ia_anticodon-bd"/>
</dbReference>
<evidence type="ECO:0000259" key="11">
    <source>
        <dbReference type="Pfam" id="PF23493"/>
    </source>
</evidence>
<evidence type="ECO:0000256" key="1">
    <source>
        <dbReference type="ARBA" id="ARBA00011245"/>
    </source>
</evidence>
<keyword evidence="5 9" id="KW-0862">Zinc</keyword>
<evidence type="ECO:0000256" key="6">
    <source>
        <dbReference type="ARBA" id="ARBA00022840"/>
    </source>
</evidence>
<dbReference type="PANTHER" id="PTHR10890:SF3">
    <property type="entry name" value="CYSTEINE--TRNA LIGASE, CYTOPLASMIC"/>
    <property type="match status" value="1"/>
</dbReference>
<keyword evidence="9" id="KW-0963">Cytoplasm</keyword>
<dbReference type="InterPro" id="IPR015803">
    <property type="entry name" value="Cys-tRNA-ligase"/>
</dbReference>
<keyword evidence="3 9" id="KW-0479">Metal-binding</keyword>
<dbReference type="EMBL" id="PCVO01000035">
    <property type="protein sequence ID" value="PIQ75240.1"/>
    <property type="molecule type" value="Genomic_DNA"/>
</dbReference>
<feature type="short sequence motif" description="'KMSKS' region" evidence="9">
    <location>
        <begin position="289"/>
        <end position="293"/>
    </location>
</feature>
<feature type="domain" description="Cysteinyl-tRNA ligase anticodon binding" evidence="11">
    <location>
        <begin position="417"/>
        <end position="460"/>
    </location>
</feature>
<dbReference type="InterPro" id="IPR024909">
    <property type="entry name" value="Cys-tRNA/MSH_ligase"/>
</dbReference>
<evidence type="ECO:0000313" key="12">
    <source>
        <dbReference type="EMBL" id="PIQ75240.1"/>
    </source>
</evidence>
<evidence type="ECO:0000256" key="8">
    <source>
        <dbReference type="ARBA" id="ARBA00023146"/>
    </source>
</evidence>
<comment type="subunit">
    <text evidence="1 9">Monomer.</text>
</comment>
<evidence type="ECO:0000256" key="3">
    <source>
        <dbReference type="ARBA" id="ARBA00022723"/>
    </source>
</evidence>
<dbReference type="Proteomes" id="UP000229317">
    <property type="component" value="Unassembled WGS sequence"/>
</dbReference>
<dbReference type="CDD" id="cd00672">
    <property type="entry name" value="CysRS_core"/>
    <property type="match status" value="1"/>
</dbReference>
<dbReference type="PANTHER" id="PTHR10890">
    <property type="entry name" value="CYSTEINYL-TRNA SYNTHETASE"/>
    <property type="match status" value="1"/>
</dbReference>
<dbReference type="AlphaFoldDB" id="A0A2H0KSW4"/>
<evidence type="ECO:0000256" key="9">
    <source>
        <dbReference type="HAMAP-Rule" id="MF_00041"/>
    </source>
</evidence>
<evidence type="ECO:0000256" key="7">
    <source>
        <dbReference type="ARBA" id="ARBA00022917"/>
    </source>
</evidence>
<keyword evidence="2 9" id="KW-0436">Ligase</keyword>
<dbReference type="Gene3D" id="1.20.120.640">
    <property type="entry name" value="Anticodon-binding domain of a subclass of class I aminoacyl-tRNA synthetases"/>
    <property type="match status" value="1"/>
</dbReference>
<dbReference type="GO" id="GO:0008270">
    <property type="term" value="F:zinc ion binding"/>
    <property type="evidence" value="ECO:0007669"/>
    <property type="project" value="UniProtKB-UniRule"/>
</dbReference>
<gene>
    <name evidence="9" type="primary">cysS</name>
    <name evidence="12" type="ORF">COV84_02260</name>
</gene>
<feature type="binding site" evidence="9">
    <location>
        <position position="261"/>
    </location>
    <ligand>
        <name>Zn(2+)</name>
        <dbReference type="ChEBI" id="CHEBI:29105"/>
    </ligand>
</feature>
<keyword evidence="7 9" id="KW-0648">Protein biosynthesis</keyword>
<feature type="binding site" evidence="9">
    <location>
        <position position="257"/>
    </location>
    <ligand>
        <name>Zn(2+)</name>
        <dbReference type="ChEBI" id="CHEBI:29105"/>
    </ligand>
</feature>
<dbReference type="HAMAP" id="MF_00041">
    <property type="entry name" value="Cys_tRNA_synth"/>
    <property type="match status" value="1"/>
</dbReference>
<dbReference type="GO" id="GO:0005829">
    <property type="term" value="C:cytosol"/>
    <property type="evidence" value="ECO:0007669"/>
    <property type="project" value="TreeGrafter"/>
</dbReference>
<dbReference type="GO" id="GO:0005524">
    <property type="term" value="F:ATP binding"/>
    <property type="evidence" value="ECO:0007669"/>
    <property type="project" value="UniProtKB-UniRule"/>
</dbReference>
<evidence type="ECO:0000259" key="10">
    <source>
        <dbReference type="Pfam" id="PF01406"/>
    </source>
</evidence>
<keyword evidence="8 9" id="KW-0030">Aminoacyl-tRNA synthetase</keyword>